<accession>A0A1M4VE31</accession>
<proteinExistence type="predicted"/>
<keyword evidence="2" id="KW-1185">Reference proteome</keyword>
<dbReference type="AlphaFoldDB" id="A0A1M4VE31"/>
<protein>
    <submittedName>
        <fullName evidence="1">Uncharacterized protein</fullName>
    </submittedName>
</protein>
<dbReference type="Proteomes" id="UP000184251">
    <property type="component" value="Unassembled WGS sequence"/>
</dbReference>
<sequence length="209" mass="23491">MENQTRINEIETLINKILSVINSRVVANKDDQIVEIHILANNQRSAKQIIRDVQSALVTKFNLKIDHKIISIAQVYEESENLITPRLMIKSVEYTNLDINGKAKVILEYEGHLFEGETQGLHSSSQAYRLVAQATLNAVEQFTKQNKRFVVEEIKVLPIATKNVVISGVTLIQNNSEKLLIGKCIVDNDINSAITKSILDAINRMIEVA</sequence>
<name>A0A1M4VE31_9FIRM</name>
<evidence type="ECO:0000313" key="1">
    <source>
        <dbReference type="EMBL" id="SHE67113.1"/>
    </source>
</evidence>
<reference evidence="1 2" key="1">
    <citation type="submission" date="2016-11" db="EMBL/GenBank/DDBJ databases">
        <authorList>
            <person name="Jaros S."/>
            <person name="Januszkiewicz K."/>
            <person name="Wedrychowicz H."/>
        </authorList>
    </citation>
    <scope>NUCLEOTIDE SEQUENCE [LARGE SCALE GENOMIC DNA]</scope>
    <source>
        <strain evidence="1 2">DSM 14828</strain>
    </source>
</reference>
<dbReference type="STRING" id="1120975.SAMN02746064_00959"/>
<gene>
    <name evidence="1" type="ORF">SAMN02746064_00959</name>
</gene>
<organism evidence="1 2">
    <name type="scientific">Alkalibacter saccharofermentans DSM 14828</name>
    <dbReference type="NCBI Taxonomy" id="1120975"/>
    <lineage>
        <taxon>Bacteria</taxon>
        <taxon>Bacillati</taxon>
        <taxon>Bacillota</taxon>
        <taxon>Clostridia</taxon>
        <taxon>Eubacteriales</taxon>
        <taxon>Eubacteriaceae</taxon>
        <taxon>Alkalibacter</taxon>
    </lineage>
</organism>
<dbReference type="EMBL" id="FQTU01000005">
    <property type="protein sequence ID" value="SHE67113.1"/>
    <property type="molecule type" value="Genomic_DNA"/>
</dbReference>
<evidence type="ECO:0000313" key="2">
    <source>
        <dbReference type="Proteomes" id="UP000184251"/>
    </source>
</evidence>